<dbReference type="Proteomes" id="UP000032129">
    <property type="component" value="Segment"/>
</dbReference>
<evidence type="ECO:0000313" key="2">
    <source>
        <dbReference type="Proteomes" id="UP000032129"/>
    </source>
</evidence>
<evidence type="ECO:0000313" key="1">
    <source>
        <dbReference type="EMBL" id="AJK27740.1"/>
    </source>
</evidence>
<sequence>MVLSLARYSRTSMEFFLCLPINDLYYWIKDVQELLDKEGR</sequence>
<dbReference type="GeneID" id="26629194"/>
<accession>A0A0C5AN07</accession>
<dbReference type="RefSeq" id="YP_009202222.1">
    <property type="nucleotide sequence ID" value="NC_028841.1"/>
</dbReference>
<reference evidence="1 2" key="1">
    <citation type="journal article" date="2015" name="Genome Announc.">
        <title>Genome Sequences of Six Paenibacillus larvae Siphoviridae Phages.</title>
        <authorList>
            <person name="Carson S."/>
            <person name="Bruff E."/>
            <person name="DeFoor W."/>
            <person name="Dums J."/>
            <person name="Groth A."/>
            <person name="Hatfield T."/>
            <person name="Iyer A."/>
            <person name="Joshi K."/>
            <person name="McAdams S."/>
            <person name="Miles D."/>
            <person name="Miller D."/>
            <person name="Oufkir A."/>
            <person name="Raynor B."/>
            <person name="Riley S."/>
            <person name="Roland S."/>
            <person name="Rozier H."/>
            <person name="Talley S."/>
            <person name="Miller E.S."/>
        </authorList>
    </citation>
    <scope>NUCLEOTIDE SEQUENCE [LARGE SCALE GENOMIC DNA]</scope>
</reference>
<dbReference type="EMBL" id="KP296792">
    <property type="protein sequence ID" value="AJK27740.1"/>
    <property type="molecule type" value="Genomic_DNA"/>
</dbReference>
<name>A0A0C5AN07_9CAUD</name>
<proteinExistence type="predicted"/>
<gene>
    <name evidence="1" type="ORF">LILY_16</name>
</gene>
<organism evidence="1 2">
    <name type="scientific">Bacteriophage Lily</name>
    <dbReference type="NCBI Taxonomy" id="1589751"/>
    <lineage>
        <taxon>Viruses</taxon>
        <taxon>Duplodnaviria</taxon>
        <taxon>Heunggongvirae</taxon>
        <taxon>Uroviricota</taxon>
        <taxon>Caudoviricetes</taxon>
        <taxon>Lilyvirus</taxon>
        <taxon>Lilyvirus lily</taxon>
    </lineage>
</organism>
<dbReference type="KEGG" id="vg:26629194"/>
<keyword evidence="2" id="KW-1185">Reference proteome</keyword>
<protein>
    <submittedName>
        <fullName evidence="1">Uncharacterized protein</fullName>
    </submittedName>
</protein>